<evidence type="ECO:0000256" key="4">
    <source>
        <dbReference type="ARBA" id="ARBA00023136"/>
    </source>
</evidence>
<keyword evidence="4" id="KW-0472">Membrane</keyword>
<dbReference type="Proteomes" id="UP000472273">
    <property type="component" value="Unplaced"/>
</dbReference>
<evidence type="ECO:0000256" key="6">
    <source>
        <dbReference type="ARBA" id="ARBA00023319"/>
    </source>
</evidence>
<comment type="subcellular location">
    <subcellularLocation>
        <location evidence="1">Membrane</location>
    </subcellularLocation>
</comment>
<evidence type="ECO:0000313" key="9">
    <source>
        <dbReference type="Proteomes" id="UP000472273"/>
    </source>
</evidence>
<proteinExistence type="predicted"/>
<dbReference type="GO" id="GO:0009897">
    <property type="term" value="C:external side of plasma membrane"/>
    <property type="evidence" value="ECO:0007669"/>
    <property type="project" value="TreeGrafter"/>
</dbReference>
<dbReference type="InterPro" id="IPR013783">
    <property type="entry name" value="Ig-like_fold"/>
</dbReference>
<dbReference type="GO" id="GO:0005102">
    <property type="term" value="F:signaling receptor binding"/>
    <property type="evidence" value="ECO:0007669"/>
    <property type="project" value="TreeGrafter"/>
</dbReference>
<dbReference type="SUPFAM" id="SSF48726">
    <property type="entry name" value="Immunoglobulin"/>
    <property type="match status" value="2"/>
</dbReference>
<dbReference type="GO" id="GO:0050852">
    <property type="term" value="P:T cell receptor signaling pathway"/>
    <property type="evidence" value="ECO:0007669"/>
    <property type="project" value="TreeGrafter"/>
</dbReference>
<dbReference type="InterPro" id="IPR036179">
    <property type="entry name" value="Ig-like_dom_sf"/>
</dbReference>
<name>A0A670Z101_PSETE</name>
<dbReference type="AlphaFoldDB" id="A0A670Z101"/>
<dbReference type="InterPro" id="IPR013106">
    <property type="entry name" value="Ig_V-set"/>
</dbReference>
<dbReference type="InterPro" id="IPR050504">
    <property type="entry name" value="IgSF_BTN/MOG"/>
</dbReference>
<keyword evidence="6" id="KW-0393">Immunoglobulin domain</keyword>
<dbReference type="Ensembl" id="ENSPTXT00000015863.1">
    <property type="protein sequence ID" value="ENSPTXP00000015388.1"/>
    <property type="gene ID" value="ENSPTXG00000010630.1"/>
</dbReference>
<dbReference type="PANTHER" id="PTHR24100:SF151">
    <property type="entry name" value="ICOS LIGAND"/>
    <property type="match status" value="1"/>
</dbReference>
<dbReference type="PANTHER" id="PTHR24100">
    <property type="entry name" value="BUTYROPHILIN"/>
    <property type="match status" value="1"/>
</dbReference>
<dbReference type="InterPro" id="IPR007110">
    <property type="entry name" value="Ig-like_dom"/>
</dbReference>
<evidence type="ECO:0000256" key="2">
    <source>
        <dbReference type="ARBA" id="ARBA00022692"/>
    </source>
</evidence>
<protein>
    <recommendedName>
        <fullName evidence="7">Ig-like domain-containing protein</fullName>
    </recommendedName>
</protein>
<keyword evidence="9" id="KW-1185">Reference proteome</keyword>
<dbReference type="Pfam" id="PF08205">
    <property type="entry name" value="C2-set_2"/>
    <property type="match status" value="1"/>
</dbReference>
<keyword evidence="3" id="KW-1133">Transmembrane helix</keyword>
<dbReference type="Gene3D" id="2.60.40.10">
    <property type="entry name" value="Immunoglobulins"/>
    <property type="match status" value="2"/>
</dbReference>
<evidence type="ECO:0000256" key="3">
    <source>
        <dbReference type="ARBA" id="ARBA00022989"/>
    </source>
</evidence>
<evidence type="ECO:0000256" key="5">
    <source>
        <dbReference type="ARBA" id="ARBA00023157"/>
    </source>
</evidence>
<evidence type="ECO:0000259" key="7">
    <source>
        <dbReference type="PROSITE" id="PS50835"/>
    </source>
</evidence>
<reference evidence="8" key="2">
    <citation type="submission" date="2025-09" db="UniProtKB">
        <authorList>
            <consortium name="Ensembl"/>
        </authorList>
    </citation>
    <scope>IDENTIFICATION</scope>
</reference>
<dbReference type="Pfam" id="PF07686">
    <property type="entry name" value="V-set"/>
    <property type="match status" value="1"/>
</dbReference>
<dbReference type="GeneTree" id="ENSGT00940000161590"/>
<dbReference type="InterPro" id="IPR013162">
    <property type="entry name" value="CD80_C2-set"/>
</dbReference>
<organism evidence="8 9">
    <name type="scientific">Pseudonaja textilis</name>
    <name type="common">Eastern brown snake</name>
    <dbReference type="NCBI Taxonomy" id="8673"/>
    <lineage>
        <taxon>Eukaryota</taxon>
        <taxon>Metazoa</taxon>
        <taxon>Chordata</taxon>
        <taxon>Craniata</taxon>
        <taxon>Vertebrata</taxon>
        <taxon>Euteleostomi</taxon>
        <taxon>Lepidosauria</taxon>
        <taxon>Squamata</taxon>
        <taxon>Bifurcata</taxon>
        <taxon>Unidentata</taxon>
        <taxon>Episquamata</taxon>
        <taxon>Toxicofera</taxon>
        <taxon>Serpentes</taxon>
        <taxon>Colubroidea</taxon>
        <taxon>Elapidae</taxon>
        <taxon>Hydrophiinae</taxon>
        <taxon>Pseudonaja</taxon>
    </lineage>
</organism>
<accession>A0A670Z101</accession>
<feature type="domain" description="Ig-like" evidence="7">
    <location>
        <begin position="56"/>
        <end position="157"/>
    </location>
</feature>
<reference evidence="8" key="1">
    <citation type="submission" date="2025-08" db="UniProtKB">
        <authorList>
            <consortium name="Ensembl"/>
        </authorList>
    </citation>
    <scope>IDENTIFICATION</scope>
</reference>
<dbReference type="GO" id="GO:0001817">
    <property type="term" value="P:regulation of cytokine production"/>
    <property type="evidence" value="ECO:0007669"/>
    <property type="project" value="TreeGrafter"/>
</dbReference>
<dbReference type="PROSITE" id="PS50835">
    <property type="entry name" value="IG_LIKE"/>
    <property type="match status" value="1"/>
</dbReference>
<sequence>ARLNWMREGSLGQRSPTFVTWLWGRKNWAKRCVSTRMQLNSCKRWAAETEVIGIIGSSIELQCSYPEAESLNYSRNRILWQIKDRFSCFVAGYFPNENMEKYQCQEFKQRTLLNEPKQGSASLQLSNIRIADEFIYQCIIQKNINGQFKLIHNESISLKVAANYSKPVITGPVQLGEEVMFMCNSSHGYPEQRLYWRSEINNSTMNITVQFTKELDGTFSVFSTLKMKVASDMKLRCTIEHKQLHQNITTTSKIDVENMPNLASESLSNHLIKALIQIIRLGRELRVEERLHSKLLSSCLLEMHFSGTFSIV</sequence>
<keyword evidence="2" id="KW-0812">Transmembrane</keyword>
<evidence type="ECO:0000313" key="8">
    <source>
        <dbReference type="Ensembl" id="ENSPTXP00000015388.1"/>
    </source>
</evidence>
<evidence type="ECO:0000256" key="1">
    <source>
        <dbReference type="ARBA" id="ARBA00004370"/>
    </source>
</evidence>
<keyword evidence="5" id="KW-1015">Disulfide bond</keyword>